<dbReference type="Proteomes" id="UP001150238">
    <property type="component" value="Unassembled WGS sequence"/>
</dbReference>
<comment type="caution">
    <text evidence="6">The sequence shown here is derived from an EMBL/GenBank/DDBJ whole genome shotgun (WGS) entry which is preliminary data.</text>
</comment>
<dbReference type="EMBL" id="JANVFS010000059">
    <property type="protein sequence ID" value="KAJ4464446.1"/>
    <property type="molecule type" value="Genomic_DNA"/>
</dbReference>
<reference evidence="6" key="2">
    <citation type="journal article" date="2023" name="Proc. Natl. Acad. Sci. U.S.A.">
        <title>A global phylogenomic analysis of the shiitake genus Lentinula.</title>
        <authorList>
            <person name="Sierra-Patev S."/>
            <person name="Min B."/>
            <person name="Naranjo-Ortiz M."/>
            <person name="Looney B."/>
            <person name="Konkel Z."/>
            <person name="Slot J.C."/>
            <person name="Sakamoto Y."/>
            <person name="Steenwyk J.L."/>
            <person name="Rokas A."/>
            <person name="Carro J."/>
            <person name="Camarero S."/>
            <person name="Ferreira P."/>
            <person name="Molpeceres G."/>
            <person name="Ruiz-Duenas F.J."/>
            <person name="Serrano A."/>
            <person name="Henrissat B."/>
            <person name="Drula E."/>
            <person name="Hughes K.W."/>
            <person name="Mata J.L."/>
            <person name="Ishikawa N.K."/>
            <person name="Vargas-Isla R."/>
            <person name="Ushijima S."/>
            <person name="Smith C.A."/>
            <person name="Donoghue J."/>
            <person name="Ahrendt S."/>
            <person name="Andreopoulos W."/>
            <person name="He G."/>
            <person name="LaButti K."/>
            <person name="Lipzen A."/>
            <person name="Ng V."/>
            <person name="Riley R."/>
            <person name="Sandor L."/>
            <person name="Barry K."/>
            <person name="Martinez A.T."/>
            <person name="Xiao Y."/>
            <person name="Gibbons J.G."/>
            <person name="Terashima K."/>
            <person name="Grigoriev I.V."/>
            <person name="Hibbett D."/>
        </authorList>
    </citation>
    <scope>NUCLEOTIDE SEQUENCE</scope>
    <source>
        <strain evidence="6">Sp2 HRB7682 ss15</strain>
    </source>
</reference>
<dbReference type="PANTHER" id="PTHR45527:SF11">
    <property type="entry name" value="NONRIBOSOMAL PEPTIDE SYNTHETASE 5"/>
    <property type="match status" value="1"/>
</dbReference>
<organism evidence="6 7">
    <name type="scientific">Lentinula lateritia</name>
    <dbReference type="NCBI Taxonomy" id="40482"/>
    <lineage>
        <taxon>Eukaryota</taxon>
        <taxon>Fungi</taxon>
        <taxon>Dikarya</taxon>
        <taxon>Basidiomycota</taxon>
        <taxon>Agaricomycotina</taxon>
        <taxon>Agaricomycetes</taxon>
        <taxon>Agaricomycetidae</taxon>
        <taxon>Agaricales</taxon>
        <taxon>Marasmiineae</taxon>
        <taxon>Omphalotaceae</taxon>
        <taxon>Lentinula</taxon>
    </lineage>
</organism>
<dbReference type="GO" id="GO:0016874">
    <property type="term" value="F:ligase activity"/>
    <property type="evidence" value="ECO:0007669"/>
    <property type="project" value="UniProtKB-KW"/>
</dbReference>
<dbReference type="GO" id="GO:0005737">
    <property type="term" value="C:cytoplasm"/>
    <property type="evidence" value="ECO:0007669"/>
    <property type="project" value="TreeGrafter"/>
</dbReference>
<dbReference type="AlphaFoldDB" id="A0A9W9DD99"/>
<evidence type="ECO:0000256" key="4">
    <source>
        <dbReference type="ARBA" id="ARBA00029454"/>
    </source>
</evidence>
<proteinExistence type="inferred from homology"/>
<dbReference type="InterPro" id="IPR042099">
    <property type="entry name" value="ANL_N_sf"/>
</dbReference>
<keyword evidence="3" id="KW-0436">Ligase</keyword>
<dbReference type="InterPro" id="IPR020845">
    <property type="entry name" value="AMP-binding_CS"/>
</dbReference>
<dbReference type="PANTHER" id="PTHR45527">
    <property type="entry name" value="NONRIBOSOMAL PEPTIDE SYNTHETASE"/>
    <property type="match status" value="1"/>
</dbReference>
<dbReference type="InterPro" id="IPR045851">
    <property type="entry name" value="AMP-bd_C_sf"/>
</dbReference>
<evidence type="ECO:0000313" key="6">
    <source>
        <dbReference type="EMBL" id="KAJ4464446.1"/>
    </source>
</evidence>
<dbReference type="Gene3D" id="3.40.50.12780">
    <property type="entry name" value="N-terminal domain of ligase-like"/>
    <property type="match status" value="1"/>
</dbReference>
<reference evidence="6" key="1">
    <citation type="submission" date="2022-08" db="EMBL/GenBank/DDBJ databases">
        <authorList>
            <consortium name="DOE Joint Genome Institute"/>
            <person name="Min B."/>
            <person name="Riley R."/>
            <person name="Sierra-Patev S."/>
            <person name="Naranjo-Ortiz M."/>
            <person name="Looney B."/>
            <person name="Konkel Z."/>
            <person name="Slot J.C."/>
            <person name="Sakamoto Y."/>
            <person name="Steenwyk J.L."/>
            <person name="Rokas A."/>
            <person name="Carro J."/>
            <person name="Camarero S."/>
            <person name="Ferreira P."/>
            <person name="Molpeceres G."/>
            <person name="Ruiz-Duenas F.J."/>
            <person name="Serrano A."/>
            <person name="Henrissat B."/>
            <person name="Drula E."/>
            <person name="Hughes K.W."/>
            <person name="Mata J.L."/>
            <person name="Ishikawa N.K."/>
            <person name="Vargas-Isla R."/>
            <person name="Ushijima S."/>
            <person name="Smith C.A."/>
            <person name="Ahrendt S."/>
            <person name="Andreopoulos W."/>
            <person name="He G."/>
            <person name="Labutti K."/>
            <person name="Lipzen A."/>
            <person name="Ng V."/>
            <person name="Sandor L."/>
            <person name="Barry K."/>
            <person name="Martinez A.T."/>
            <person name="Xiao Y."/>
            <person name="Gibbons J.G."/>
            <person name="Terashima K."/>
            <person name="Hibbett D.S."/>
            <person name="Grigoriev I.V."/>
        </authorList>
    </citation>
    <scope>NUCLEOTIDE SEQUENCE</scope>
    <source>
        <strain evidence="6">Sp2 HRB7682 ss15</strain>
    </source>
</reference>
<evidence type="ECO:0000256" key="2">
    <source>
        <dbReference type="ARBA" id="ARBA00022553"/>
    </source>
</evidence>
<comment type="similarity">
    <text evidence="4">Belongs to the NRP synthetase family.</text>
</comment>
<name>A0A9W9DD99_9AGAR</name>
<feature type="domain" description="AMP-dependent synthetase/ligase" evidence="5">
    <location>
        <begin position="39"/>
        <end position="372"/>
    </location>
</feature>
<evidence type="ECO:0000256" key="1">
    <source>
        <dbReference type="ARBA" id="ARBA00022450"/>
    </source>
</evidence>
<dbReference type="PROSITE" id="PS00455">
    <property type="entry name" value="AMP_BINDING"/>
    <property type="match status" value="1"/>
</dbReference>
<evidence type="ECO:0000256" key="3">
    <source>
        <dbReference type="ARBA" id="ARBA00022598"/>
    </source>
</evidence>
<protein>
    <submittedName>
        <fullName evidence="6">AMP-binding protein</fullName>
    </submittedName>
</protein>
<keyword evidence="2" id="KW-0597">Phosphoprotein</keyword>
<dbReference type="GO" id="GO:0044550">
    <property type="term" value="P:secondary metabolite biosynthetic process"/>
    <property type="evidence" value="ECO:0007669"/>
    <property type="project" value="TreeGrafter"/>
</dbReference>
<accession>A0A9W9DD99</accession>
<dbReference type="Gene3D" id="3.30.300.30">
    <property type="match status" value="1"/>
</dbReference>
<dbReference type="GO" id="GO:0043041">
    <property type="term" value="P:amino acid activation for nonribosomal peptide biosynthetic process"/>
    <property type="evidence" value="ECO:0007669"/>
    <property type="project" value="TreeGrafter"/>
</dbReference>
<dbReference type="SUPFAM" id="SSF56801">
    <property type="entry name" value="Acetyl-CoA synthetase-like"/>
    <property type="match status" value="1"/>
</dbReference>
<evidence type="ECO:0000259" key="5">
    <source>
        <dbReference type="Pfam" id="PF00501"/>
    </source>
</evidence>
<evidence type="ECO:0000313" key="7">
    <source>
        <dbReference type="Proteomes" id="UP001150238"/>
    </source>
</evidence>
<dbReference type="InterPro" id="IPR000873">
    <property type="entry name" value="AMP-dep_synth/lig_dom"/>
</dbReference>
<keyword evidence="1" id="KW-0596">Phosphopantetheine</keyword>
<dbReference type="Pfam" id="PF00501">
    <property type="entry name" value="AMP-binding"/>
    <property type="match status" value="1"/>
</dbReference>
<dbReference type="GO" id="GO:0031177">
    <property type="term" value="F:phosphopantetheine binding"/>
    <property type="evidence" value="ECO:0007669"/>
    <property type="project" value="TreeGrafter"/>
</dbReference>
<gene>
    <name evidence="6" type="ORF">C8J55DRAFT_590430</name>
</gene>
<sequence length="498" mass="54373">MESWEELYDLPAKSSLKSISFGRSIRINERSIPSRLTSTAWKYPNVTAIEHLDSEIKYCDLELQATLLASLLHQLGVKSGDRVCLLVHRSLSFFVAIFAILKLAASYIPLDGGIVTDQTLCSVIKNSQSLLILCSSRYFHRGMILEVHALDLDKELAELLHNGSPPTLLPDPLTFGEAYVIYTSGTTGKPKGVSISHKNILNLVTVAPGNLGITPATTRVAQLMNVAFDMCAWETFASLLNGGTLILRPSGIFSHWEPILKSVQVIVVTPSILARFDPAQFPGIVTVATAGERCSQELADSWAKDRRFLNCCGPTEVTIINQVHEHIPGLPISIGFPTPNNSLYILGDDMKPVAQGFSGTLWAGGDGISEGYINLPSLTQQQFQKDPFTGTSSIMYNTGDIAKQMANGSFQYLGRRDDQVKIKGFRVELDGIAAAMETCPGVSSAVALYIENVLWGFYLHAKSQPVDSLSVQCAVQHIQPYYAVPTSYLALDSFPLTK</sequence>